<dbReference type="PRINTS" id="PR00436">
    <property type="entry name" value="INTERLEUKIN8"/>
</dbReference>
<dbReference type="InterPro" id="IPR001089">
    <property type="entry name" value="Chemokine_CXC"/>
</dbReference>
<dbReference type="Gene3D" id="2.40.50.40">
    <property type="match status" value="1"/>
</dbReference>
<comment type="similarity">
    <text evidence="2">Belongs to the intercrine alpha (chemokine CxC) family.</text>
</comment>
<evidence type="ECO:0000256" key="2">
    <source>
        <dbReference type="RuleBase" id="RU361149"/>
    </source>
</evidence>
<keyword evidence="2" id="KW-0964">Secreted</keyword>
<feature type="chain" id="PRO_5017106605" description="C-X-C motif chemokine" evidence="2">
    <location>
        <begin position="20"/>
        <end position="99"/>
    </location>
</feature>
<dbReference type="Pfam" id="PF00048">
    <property type="entry name" value="IL8"/>
    <property type="match status" value="1"/>
</dbReference>
<evidence type="ECO:0000256" key="1">
    <source>
        <dbReference type="ARBA" id="ARBA00022514"/>
    </source>
</evidence>
<dbReference type="PRINTS" id="PR00437">
    <property type="entry name" value="SMALLCYTKCXC"/>
</dbReference>
<comment type="subcellular location">
    <subcellularLocation>
        <location evidence="2">Secreted</location>
    </subcellularLocation>
</comment>
<dbReference type="Proteomes" id="UP000261560">
    <property type="component" value="Unplaced"/>
</dbReference>
<dbReference type="GO" id="GO:0006955">
    <property type="term" value="P:immune response"/>
    <property type="evidence" value="ECO:0007669"/>
    <property type="project" value="InterPro"/>
</dbReference>
<name>A0A3B3C3E2_ORYME</name>
<organism evidence="4 5">
    <name type="scientific">Oryzias melastigma</name>
    <name type="common">Marine medaka</name>
    <dbReference type="NCBI Taxonomy" id="30732"/>
    <lineage>
        <taxon>Eukaryota</taxon>
        <taxon>Metazoa</taxon>
        <taxon>Chordata</taxon>
        <taxon>Craniata</taxon>
        <taxon>Vertebrata</taxon>
        <taxon>Euteleostomi</taxon>
        <taxon>Actinopterygii</taxon>
        <taxon>Neopterygii</taxon>
        <taxon>Teleostei</taxon>
        <taxon>Neoteleostei</taxon>
        <taxon>Acanthomorphata</taxon>
        <taxon>Ovalentaria</taxon>
        <taxon>Atherinomorphae</taxon>
        <taxon>Beloniformes</taxon>
        <taxon>Adrianichthyidae</taxon>
        <taxon>Oryziinae</taxon>
        <taxon>Oryzias</taxon>
    </lineage>
</organism>
<evidence type="ECO:0000259" key="3">
    <source>
        <dbReference type="SMART" id="SM00199"/>
    </source>
</evidence>
<keyword evidence="5" id="KW-1185">Reference proteome</keyword>
<dbReference type="InterPro" id="IPR018048">
    <property type="entry name" value="Chemokine_CXC_CS"/>
</dbReference>
<dbReference type="Ensembl" id="ENSOMET00000019357.1">
    <property type="protein sequence ID" value="ENSOMEP00000012099.1"/>
    <property type="gene ID" value="ENSOMEG00000013730.1"/>
</dbReference>
<proteinExistence type="inferred from homology"/>
<dbReference type="GO" id="GO:0008009">
    <property type="term" value="F:chemokine activity"/>
    <property type="evidence" value="ECO:0007669"/>
    <property type="project" value="InterPro"/>
</dbReference>
<dbReference type="InterPro" id="IPR036048">
    <property type="entry name" value="Interleukin_8-like_sf"/>
</dbReference>
<dbReference type="PROSITE" id="PS00471">
    <property type="entry name" value="SMALL_CYTOKINES_CXC"/>
    <property type="match status" value="1"/>
</dbReference>
<dbReference type="STRING" id="30732.ENSOMEP00000012099"/>
<reference evidence="4" key="2">
    <citation type="submission" date="2025-09" db="UniProtKB">
        <authorList>
            <consortium name="Ensembl"/>
        </authorList>
    </citation>
    <scope>IDENTIFICATION</scope>
</reference>
<dbReference type="PaxDb" id="30732-ENSOMEP00000012099"/>
<protein>
    <recommendedName>
        <fullName evidence="2">C-X-C motif chemokine</fullName>
    </recommendedName>
</protein>
<keyword evidence="1 2" id="KW-0202">Cytokine</keyword>
<reference evidence="4" key="1">
    <citation type="submission" date="2025-08" db="UniProtKB">
        <authorList>
            <consortium name="Ensembl"/>
        </authorList>
    </citation>
    <scope>IDENTIFICATION</scope>
</reference>
<sequence length="99" mass="11002">KQMVLCIISSIMCLLKSLAMHGCSLTVQGMNLRCLCITKERALIGRLIGAVEVNLASSYCTEVEIIATLVKSEKKICLDPEASWVKKVLNLRITWTRCC</sequence>
<dbReference type="InterPro" id="IPR001811">
    <property type="entry name" value="Chemokine_IL8-like_dom"/>
</dbReference>
<dbReference type="GO" id="GO:0005615">
    <property type="term" value="C:extracellular space"/>
    <property type="evidence" value="ECO:0007669"/>
    <property type="project" value="UniProtKB-UniRule"/>
</dbReference>
<keyword evidence="2" id="KW-0145">Chemotaxis</keyword>
<keyword evidence="2" id="KW-0732">Signal</keyword>
<feature type="domain" description="Chemokine interleukin-8-like" evidence="3">
    <location>
        <begin position="31"/>
        <end position="92"/>
    </location>
</feature>
<evidence type="ECO:0000313" key="5">
    <source>
        <dbReference type="Proteomes" id="UP000261560"/>
    </source>
</evidence>
<dbReference type="AlphaFoldDB" id="A0A3B3C3E2"/>
<accession>A0A3B3C3E2</accession>
<dbReference type="GeneTree" id="ENSGT00940000175443"/>
<evidence type="ECO:0000313" key="4">
    <source>
        <dbReference type="Ensembl" id="ENSOMEP00000012099.1"/>
    </source>
</evidence>
<dbReference type="SUPFAM" id="SSF54117">
    <property type="entry name" value="Interleukin 8-like chemokines"/>
    <property type="match status" value="1"/>
</dbReference>
<dbReference type="SMART" id="SM00199">
    <property type="entry name" value="SCY"/>
    <property type="match status" value="1"/>
</dbReference>
<feature type="signal peptide" evidence="2">
    <location>
        <begin position="1"/>
        <end position="19"/>
    </location>
</feature>